<proteinExistence type="predicted"/>
<organism evidence="1 2">
    <name type="scientific">Beauveria asiatica</name>
    <dbReference type="NCBI Taxonomy" id="1069075"/>
    <lineage>
        <taxon>Eukaryota</taxon>
        <taxon>Fungi</taxon>
        <taxon>Dikarya</taxon>
        <taxon>Ascomycota</taxon>
        <taxon>Pezizomycotina</taxon>
        <taxon>Sordariomycetes</taxon>
        <taxon>Hypocreomycetidae</taxon>
        <taxon>Hypocreales</taxon>
        <taxon>Cordycipitaceae</taxon>
        <taxon>Beauveria</taxon>
    </lineage>
</organism>
<reference evidence="1 2" key="1">
    <citation type="submission" date="2020-02" db="EMBL/GenBank/DDBJ databases">
        <title>Comparative genomics of the hypocrealean fungal genus Beauvera.</title>
        <authorList>
            <person name="Showalter D.N."/>
            <person name="Bushley K.E."/>
            <person name="Rehner S.A."/>
        </authorList>
    </citation>
    <scope>NUCLEOTIDE SEQUENCE [LARGE SCALE GENOMIC DNA]</scope>
    <source>
        <strain evidence="1 2">ARSEF4384</strain>
    </source>
</reference>
<accession>A0AAW0RRF2</accession>
<dbReference type="AlphaFoldDB" id="A0AAW0RRF2"/>
<keyword evidence="2" id="KW-1185">Reference proteome</keyword>
<evidence type="ECO:0000313" key="2">
    <source>
        <dbReference type="Proteomes" id="UP001397290"/>
    </source>
</evidence>
<dbReference type="EMBL" id="JAAHCF010000354">
    <property type="protein sequence ID" value="KAK8144777.1"/>
    <property type="molecule type" value="Genomic_DNA"/>
</dbReference>
<sequence>MRLADVNCWARGAAAECDHVPTRGLVRLTFDYRGLRRVERLTVRPAVTGVRSDFSAFVIEPAEAIADVRITFQLGLAQLQLPTAKNFHIWDTPCPPPPHHCQWSPRSLFPSHIGTICLQGCTGVTLFVLNGSIYAVHAHTDHAPSAQATFNTLSSRLQKYASWVYVPVKGRITKLGFSQASGRPNEMFQTQSFWLLVRQPTSGVLVGDYLVGSHEPDLYTLEQPLLLFYDKPSDDWPISLVGAYSTTAIYQLRYNPISIRASRWAQDWSSATLAGVSILWIYYVPYTEACRGLVIEYDDGQYAFLGQCRVGVDPAVQITNPKYLCFNNQAYRTPYITAAQTAVKVS</sequence>
<protein>
    <submittedName>
        <fullName evidence="1">Uncharacterized protein</fullName>
    </submittedName>
</protein>
<name>A0AAW0RRF2_9HYPO</name>
<dbReference type="Proteomes" id="UP001397290">
    <property type="component" value="Unassembled WGS sequence"/>
</dbReference>
<evidence type="ECO:0000313" key="1">
    <source>
        <dbReference type="EMBL" id="KAK8144777.1"/>
    </source>
</evidence>
<comment type="caution">
    <text evidence="1">The sequence shown here is derived from an EMBL/GenBank/DDBJ whole genome shotgun (WGS) entry which is preliminary data.</text>
</comment>
<gene>
    <name evidence="1" type="ORF">G3M48_005352</name>
</gene>